<accession>A0A2T2P6T8</accession>
<proteinExistence type="predicted"/>
<evidence type="ECO:0000313" key="2">
    <source>
        <dbReference type="EMBL" id="PSN73405.1"/>
    </source>
</evidence>
<feature type="region of interest" description="Disordered" evidence="1">
    <location>
        <begin position="1"/>
        <end position="140"/>
    </location>
</feature>
<dbReference type="Proteomes" id="UP000240883">
    <property type="component" value="Unassembled WGS sequence"/>
</dbReference>
<dbReference type="EMBL" id="KZ678129">
    <property type="protein sequence ID" value="PSN73405.1"/>
    <property type="molecule type" value="Genomic_DNA"/>
</dbReference>
<feature type="compositionally biased region" description="Polar residues" evidence="1">
    <location>
        <begin position="83"/>
        <end position="92"/>
    </location>
</feature>
<organism evidence="2 3">
    <name type="scientific">Corynespora cassiicola Philippines</name>
    <dbReference type="NCBI Taxonomy" id="1448308"/>
    <lineage>
        <taxon>Eukaryota</taxon>
        <taxon>Fungi</taxon>
        <taxon>Dikarya</taxon>
        <taxon>Ascomycota</taxon>
        <taxon>Pezizomycotina</taxon>
        <taxon>Dothideomycetes</taxon>
        <taxon>Pleosporomycetidae</taxon>
        <taxon>Pleosporales</taxon>
        <taxon>Corynesporascaceae</taxon>
        <taxon>Corynespora</taxon>
    </lineage>
</organism>
<feature type="region of interest" description="Disordered" evidence="1">
    <location>
        <begin position="195"/>
        <end position="253"/>
    </location>
</feature>
<reference evidence="2 3" key="1">
    <citation type="journal article" date="2018" name="Front. Microbiol.">
        <title>Genome-Wide Analysis of Corynespora cassiicola Leaf Fall Disease Putative Effectors.</title>
        <authorList>
            <person name="Lopez D."/>
            <person name="Ribeiro S."/>
            <person name="Label P."/>
            <person name="Fumanal B."/>
            <person name="Venisse J.S."/>
            <person name="Kohler A."/>
            <person name="de Oliveira R.R."/>
            <person name="Labutti K."/>
            <person name="Lipzen A."/>
            <person name="Lail K."/>
            <person name="Bauer D."/>
            <person name="Ohm R.A."/>
            <person name="Barry K.W."/>
            <person name="Spatafora J."/>
            <person name="Grigoriev I.V."/>
            <person name="Martin F.M."/>
            <person name="Pujade-Renaud V."/>
        </authorList>
    </citation>
    <scope>NUCLEOTIDE SEQUENCE [LARGE SCALE GENOMIC DNA]</scope>
    <source>
        <strain evidence="2 3">Philippines</strain>
    </source>
</reference>
<protein>
    <submittedName>
        <fullName evidence="2">Uncharacterized protein</fullName>
    </submittedName>
</protein>
<name>A0A2T2P6T8_CORCC</name>
<keyword evidence="3" id="KW-1185">Reference proteome</keyword>
<dbReference type="AlphaFoldDB" id="A0A2T2P6T8"/>
<gene>
    <name evidence="2" type="ORF">BS50DRAFT_186170</name>
</gene>
<feature type="compositionally biased region" description="Polar residues" evidence="1">
    <location>
        <begin position="199"/>
        <end position="216"/>
    </location>
</feature>
<sequence>MSTKNTFTLSVRRKSPAHDVPSSEMAPTTLQSPPETRSQCPTLRRTMRSSSSAVRTASLRERIGMKRTHTAPTEIGKFEASPVDTTQRQGPTGLSRMYTAPTSTQDPMRGLAKTPGLKKDTNSESLISKPDPGDVLVVSHPMPGEILGVSDAEEDEDLALVRDKYKPGALKKPARDGGMLAGSAKVDLVVDTPVRERSQSVTPQYDQETCKASQLGETDESEEDKIIPSGSRPETKTIPAENDIPESEAVSKGAGSRLTGAIQSAVAIGVTVAVYAFT</sequence>
<evidence type="ECO:0000313" key="3">
    <source>
        <dbReference type="Proteomes" id="UP000240883"/>
    </source>
</evidence>
<feature type="compositionally biased region" description="Polar residues" evidence="1">
    <location>
        <begin position="25"/>
        <end position="41"/>
    </location>
</feature>
<evidence type="ECO:0000256" key="1">
    <source>
        <dbReference type="SAM" id="MobiDB-lite"/>
    </source>
</evidence>